<protein>
    <recommendedName>
        <fullName evidence="9">enoyl-[acyl-carrier-protein] reductase</fullName>
        <ecNumber evidence="9">1.3.1.104</ecNumber>
    </recommendedName>
</protein>
<dbReference type="SMART" id="SM00829">
    <property type="entry name" value="PKS_ER"/>
    <property type="match status" value="1"/>
</dbReference>
<dbReference type="Proteomes" id="UP000315037">
    <property type="component" value="Unassembled WGS sequence"/>
</dbReference>
<evidence type="ECO:0000256" key="9">
    <source>
        <dbReference type="ARBA" id="ARBA00038963"/>
    </source>
</evidence>
<dbReference type="Gene3D" id="3.40.50.720">
    <property type="entry name" value="NAD(P)-binding Rossmann-like Domain"/>
    <property type="match status" value="1"/>
</dbReference>
<keyword evidence="8" id="KW-0275">Fatty acid biosynthesis</keyword>
<dbReference type="AlphaFoldDB" id="A0A506UMH4"/>
<evidence type="ECO:0000256" key="10">
    <source>
        <dbReference type="ARBA" id="ARBA00048843"/>
    </source>
</evidence>
<organism evidence="12 13">
    <name type="scientific">Oecophyllibacter saccharovorans</name>
    <dbReference type="NCBI Taxonomy" id="2558360"/>
    <lineage>
        <taxon>Bacteria</taxon>
        <taxon>Pseudomonadati</taxon>
        <taxon>Pseudomonadota</taxon>
        <taxon>Alphaproteobacteria</taxon>
        <taxon>Acetobacterales</taxon>
        <taxon>Acetobacteraceae</taxon>
        <taxon>Oecophyllibacter</taxon>
    </lineage>
</organism>
<feature type="domain" description="Enoyl reductase (ER)" evidence="11">
    <location>
        <begin position="10"/>
        <end position="324"/>
    </location>
</feature>
<dbReference type="EC" id="1.3.1.104" evidence="9"/>
<dbReference type="InterPro" id="IPR013154">
    <property type="entry name" value="ADH-like_N"/>
</dbReference>
<evidence type="ECO:0000256" key="1">
    <source>
        <dbReference type="ARBA" id="ARBA00010371"/>
    </source>
</evidence>
<proteinExistence type="inferred from homology"/>
<dbReference type="SUPFAM" id="SSF50129">
    <property type="entry name" value="GroES-like"/>
    <property type="match status" value="1"/>
</dbReference>
<evidence type="ECO:0000256" key="7">
    <source>
        <dbReference type="ARBA" id="ARBA00023098"/>
    </source>
</evidence>
<evidence type="ECO:0000259" key="11">
    <source>
        <dbReference type="SMART" id="SM00829"/>
    </source>
</evidence>
<dbReference type="PANTHER" id="PTHR43981">
    <property type="entry name" value="ENOYL-[ACYL-CARRIER-PROTEIN] REDUCTASE, MITOCHONDRIAL"/>
    <property type="match status" value="1"/>
</dbReference>
<sequence length="326" mass="34341">MHAVVLDEFGAPEKVLHPGTMPTPHIGADQVLVRTLLAPIHNHHLWIARGEYGIRPALPAVDGDEAVGTIAAVGKNVKGLSVGQRVACARIAGTWAQYFAAPASAVVPVPQWMGDETAAQLLSMPMSALMLLDSLRLRSGDWLIHNGANGAVGKALAVMARARGIHTLNLVRSQKALEELVEAGITEGNLSTAEPDWPQEAEKIMGGRTAGAAVDEIGGPVDVGMANLLREGGALVSFGAQGGQPVIISPADLIFRGITVRGFWATREARSMPPETKKRLLGEVLGLLQSGQLKLPVAGIYSFDQITQALQANAQSARNGKILLKP</sequence>
<dbReference type="InterPro" id="IPR051034">
    <property type="entry name" value="Mito_Enoyl-ACP_Reductase"/>
</dbReference>
<comment type="catalytic activity">
    <reaction evidence="10">
        <text>a 2,3-saturated acyl-[ACP] + NADP(+) = a (2E)-enoyl-[ACP] + NADPH + H(+)</text>
        <dbReference type="Rhea" id="RHEA:22564"/>
        <dbReference type="Rhea" id="RHEA-COMP:9925"/>
        <dbReference type="Rhea" id="RHEA-COMP:9926"/>
        <dbReference type="ChEBI" id="CHEBI:15378"/>
        <dbReference type="ChEBI" id="CHEBI:57783"/>
        <dbReference type="ChEBI" id="CHEBI:58349"/>
        <dbReference type="ChEBI" id="CHEBI:78784"/>
        <dbReference type="ChEBI" id="CHEBI:78785"/>
        <dbReference type="EC" id="1.3.1.104"/>
    </reaction>
</comment>
<evidence type="ECO:0000256" key="3">
    <source>
        <dbReference type="ARBA" id="ARBA00022832"/>
    </source>
</evidence>
<evidence type="ECO:0000256" key="2">
    <source>
        <dbReference type="ARBA" id="ARBA00022516"/>
    </source>
</evidence>
<keyword evidence="2" id="KW-0444">Lipid biosynthesis</keyword>
<comment type="caution">
    <text evidence="12">The sequence shown here is derived from an EMBL/GenBank/DDBJ whole genome shotgun (WGS) entry which is preliminary data.</text>
</comment>
<accession>A0A506UMH4</accession>
<keyword evidence="13" id="KW-1185">Reference proteome</keyword>
<evidence type="ECO:0000256" key="4">
    <source>
        <dbReference type="ARBA" id="ARBA00022857"/>
    </source>
</evidence>
<evidence type="ECO:0000256" key="6">
    <source>
        <dbReference type="ARBA" id="ARBA00023002"/>
    </source>
</evidence>
<dbReference type="SUPFAM" id="SSF51735">
    <property type="entry name" value="NAD(P)-binding Rossmann-fold domains"/>
    <property type="match status" value="1"/>
</dbReference>
<keyword evidence="3" id="KW-0276">Fatty acid metabolism</keyword>
<dbReference type="InterPro" id="IPR011032">
    <property type="entry name" value="GroES-like_sf"/>
</dbReference>
<evidence type="ECO:0000313" key="12">
    <source>
        <dbReference type="EMBL" id="TPW34515.1"/>
    </source>
</evidence>
<keyword evidence="4" id="KW-0521">NADP</keyword>
<name>A0A506UMH4_9PROT</name>
<dbReference type="InterPro" id="IPR036291">
    <property type="entry name" value="NAD(P)-bd_dom_sf"/>
</dbReference>
<dbReference type="GO" id="GO:0006633">
    <property type="term" value="P:fatty acid biosynthetic process"/>
    <property type="evidence" value="ECO:0007669"/>
    <property type="project" value="UniProtKB-KW"/>
</dbReference>
<comment type="similarity">
    <text evidence="1">Belongs to the zinc-containing alcohol dehydrogenase family. Quinone oxidoreductase subfamily.</text>
</comment>
<reference evidence="12 13" key="1">
    <citation type="submission" date="2019-03" db="EMBL/GenBank/DDBJ databases">
        <title>The complete genome sequence of Neokomagataea sp. Jb2 NBRC113641.</title>
        <authorList>
            <person name="Chua K.-O."/>
            <person name="Chan K.-G."/>
            <person name="See-Too W.-S."/>
        </authorList>
    </citation>
    <scope>NUCLEOTIDE SEQUENCE [LARGE SCALE GENOMIC DNA]</scope>
    <source>
        <strain evidence="12 13">Jb2</strain>
    </source>
</reference>
<gene>
    <name evidence="12" type="ORF">E3202_05275</name>
</gene>
<evidence type="ECO:0000313" key="13">
    <source>
        <dbReference type="Proteomes" id="UP000315037"/>
    </source>
</evidence>
<evidence type="ECO:0000256" key="5">
    <source>
        <dbReference type="ARBA" id="ARBA00022946"/>
    </source>
</evidence>
<dbReference type="Pfam" id="PF08240">
    <property type="entry name" value="ADH_N"/>
    <property type="match status" value="1"/>
</dbReference>
<dbReference type="Pfam" id="PF00107">
    <property type="entry name" value="ADH_zinc_N"/>
    <property type="match status" value="1"/>
</dbReference>
<keyword evidence="6" id="KW-0560">Oxidoreductase</keyword>
<dbReference type="Gene3D" id="3.90.180.10">
    <property type="entry name" value="Medium-chain alcohol dehydrogenases, catalytic domain"/>
    <property type="match status" value="1"/>
</dbReference>
<evidence type="ECO:0000256" key="8">
    <source>
        <dbReference type="ARBA" id="ARBA00023160"/>
    </source>
</evidence>
<keyword evidence="7" id="KW-0443">Lipid metabolism</keyword>
<keyword evidence="5" id="KW-0809">Transit peptide</keyword>
<dbReference type="EMBL" id="SORZ01000002">
    <property type="protein sequence ID" value="TPW34515.1"/>
    <property type="molecule type" value="Genomic_DNA"/>
</dbReference>
<dbReference type="GO" id="GO:0141148">
    <property type="term" value="F:enoyl-[acyl-carrier-protein] reductase (NADPH) activity"/>
    <property type="evidence" value="ECO:0007669"/>
    <property type="project" value="UniProtKB-EC"/>
</dbReference>
<dbReference type="InterPro" id="IPR020843">
    <property type="entry name" value="ER"/>
</dbReference>
<dbReference type="InterPro" id="IPR013149">
    <property type="entry name" value="ADH-like_C"/>
</dbReference>
<dbReference type="PANTHER" id="PTHR43981:SF2">
    <property type="entry name" value="ENOYL-[ACYL-CARRIER-PROTEIN] REDUCTASE, MITOCHONDRIAL"/>
    <property type="match status" value="1"/>
</dbReference>